<dbReference type="PANTHER" id="PTHR42834">
    <property type="entry name" value="ENDONUCLEASE/EXONUCLEASE/PHOSPHATASE FAMILY PROTEIN (AFU_ORTHOLOGUE AFUA_3G09210)"/>
    <property type="match status" value="1"/>
</dbReference>
<dbReference type="Gene3D" id="3.60.21.10">
    <property type="match status" value="1"/>
</dbReference>
<dbReference type="InterPro" id="IPR029052">
    <property type="entry name" value="Metallo-depent_PP-like"/>
</dbReference>
<dbReference type="SUPFAM" id="SSF56219">
    <property type="entry name" value="DNase I-like"/>
    <property type="match status" value="1"/>
</dbReference>
<protein>
    <submittedName>
        <fullName evidence="3">ExeM/NucH family extracellular endonuclease</fullName>
    </submittedName>
</protein>
<dbReference type="InterPro" id="IPR047971">
    <property type="entry name" value="ExeM-like"/>
</dbReference>
<evidence type="ECO:0000313" key="4">
    <source>
        <dbReference type="Proteomes" id="UP000479241"/>
    </source>
</evidence>
<evidence type="ECO:0000259" key="2">
    <source>
        <dbReference type="Pfam" id="PF03372"/>
    </source>
</evidence>
<dbReference type="Proteomes" id="UP000479241">
    <property type="component" value="Unassembled WGS sequence"/>
</dbReference>
<gene>
    <name evidence="3" type="ORF">GCU60_11330</name>
</gene>
<feature type="compositionally biased region" description="Low complexity" evidence="1">
    <location>
        <begin position="1239"/>
        <end position="1251"/>
    </location>
</feature>
<dbReference type="PANTHER" id="PTHR42834:SF1">
    <property type="entry name" value="ENDONUCLEASE_EXONUCLEASE_PHOSPHATASE FAMILY PROTEIN (AFU_ORTHOLOGUE AFUA_3G09210)"/>
    <property type="match status" value="1"/>
</dbReference>
<feature type="region of interest" description="Disordered" evidence="1">
    <location>
        <begin position="598"/>
        <end position="620"/>
    </location>
</feature>
<dbReference type="SUPFAM" id="SSF56300">
    <property type="entry name" value="Metallo-dependent phosphatases"/>
    <property type="match status" value="1"/>
</dbReference>
<keyword evidence="3" id="KW-0540">Nuclease</keyword>
<reference evidence="3 4" key="1">
    <citation type="submission" date="2019-12" db="EMBL/GenBank/DDBJ databases">
        <title>the WGS of Blastococcus saxobsidens 67B17.</title>
        <authorList>
            <person name="Jiang Z."/>
        </authorList>
    </citation>
    <scope>NUCLEOTIDE SEQUENCE [LARGE SCALE GENOMIC DNA]</scope>
    <source>
        <strain evidence="3 4">67B17</strain>
    </source>
</reference>
<organism evidence="3 4">
    <name type="scientific">Blastococcus saxobsidens</name>
    <dbReference type="NCBI Taxonomy" id="138336"/>
    <lineage>
        <taxon>Bacteria</taxon>
        <taxon>Bacillati</taxon>
        <taxon>Actinomycetota</taxon>
        <taxon>Actinomycetes</taxon>
        <taxon>Geodermatophilales</taxon>
        <taxon>Geodermatophilaceae</taxon>
        <taxon>Blastococcus</taxon>
    </lineage>
</organism>
<feature type="region of interest" description="Disordered" evidence="1">
    <location>
        <begin position="1138"/>
        <end position="1284"/>
    </location>
</feature>
<dbReference type="InterPro" id="IPR036691">
    <property type="entry name" value="Endo/exonu/phosph_ase_sf"/>
</dbReference>
<dbReference type="CDD" id="cd04486">
    <property type="entry name" value="YhcR_OBF_like"/>
    <property type="match status" value="1"/>
</dbReference>
<dbReference type="InterPro" id="IPR005135">
    <property type="entry name" value="Endo/exonuclease/phosphatase"/>
</dbReference>
<dbReference type="NCBIfam" id="NF033681">
    <property type="entry name" value="ExeM_NucH_DNase"/>
    <property type="match status" value="1"/>
</dbReference>
<proteinExistence type="predicted"/>
<keyword evidence="3" id="KW-0255">Endonuclease</keyword>
<feature type="compositionally biased region" description="Basic and acidic residues" evidence="1">
    <location>
        <begin position="1256"/>
        <end position="1284"/>
    </location>
</feature>
<dbReference type="GO" id="GO:0004519">
    <property type="term" value="F:endonuclease activity"/>
    <property type="evidence" value="ECO:0007669"/>
    <property type="project" value="UniProtKB-KW"/>
</dbReference>
<dbReference type="Pfam" id="PF03372">
    <property type="entry name" value="Exo_endo_phos"/>
    <property type="match status" value="1"/>
</dbReference>
<name>A0A6L9W2R2_9ACTN</name>
<dbReference type="Gene3D" id="3.60.10.10">
    <property type="entry name" value="Endonuclease/exonuclease/phosphatase"/>
    <property type="match status" value="1"/>
</dbReference>
<keyword evidence="3" id="KW-0378">Hydrolase</keyword>
<feature type="domain" description="Endonuclease/exonuclease/phosphatase" evidence="2">
    <location>
        <begin position="450"/>
        <end position="740"/>
    </location>
</feature>
<evidence type="ECO:0000313" key="3">
    <source>
        <dbReference type="EMBL" id="NEK86345.1"/>
    </source>
</evidence>
<dbReference type="CDD" id="cd10283">
    <property type="entry name" value="MnuA_DNase1-like"/>
    <property type="match status" value="1"/>
</dbReference>
<comment type="caution">
    <text evidence="3">The sequence shown here is derived from an EMBL/GenBank/DDBJ whole genome shotgun (WGS) entry which is preliminary data.</text>
</comment>
<dbReference type="EMBL" id="JAAGWG010000014">
    <property type="protein sequence ID" value="NEK86345.1"/>
    <property type="molecule type" value="Genomic_DNA"/>
</dbReference>
<evidence type="ECO:0000256" key="1">
    <source>
        <dbReference type="SAM" id="MobiDB-lite"/>
    </source>
</evidence>
<sequence>MPLMAFAAPPSAPFISEIHYDNTGGDVGEFVEVEFPEGTSSTGWSVVLYNAGTTRENPLGGFPYDTDAVPLVNGPAAAAISYGVNGVQNGDPDGIALLDPSGAVVEFLSYEGTFTANYGPAAGRSSTDIGVREAGTEPAGQSLSRRYNTVTEELQWFGPEAETPNAVNPTFTPAVEEPGGEPGAGGPCDVPVTGEIGAVQGSGASTPIAGSTVTVRGVVVADLPGMGGFHLQDADGDGDPATSDGIFVTSSADVGLGDTVAVTGSVSEEFGQTQMAAGGNAGICADGSETDLPAATPLELPATDAEREPLEGMLVAPADPLTVSEVFDLTKYGELTLSEGGLLVQPTEVGRPGSDEAAAEAADNALRRIVLDDGVSAEVSVATAPYLTPENPVRVGDVLTFDEPLVLGFGFRQWRLFPSDGSADGVFQPQNTRPSEPAEVGGDIRIGAFNVLNYFLTFDQSVGRGARDQAQFERQADKIVPAIQTLDADVVTLMEIEDTDSTGLTPGNADTALAELVGRLNDDAGSDKWDYVRFPTALYGVDRDVIRNAIIFQRDAVTLEGAPVGLDDEANFDNAREPLAQTFRAQGDTFTVVANHFKSKSPGRPTGDNVDDGDGQGAWNGDRVRQAQSLAAFADDLRESTGDDDVVLMGDFNAYTQEDPIQALRDADFTDLGEEFDPGRYSYVFDDMSGSLDHALGTDAFTAKVTGLTHWNINAVESFAYQYVGDPELYRADPYRSSDHDPLVLGFDLRGEAVPADIPVQIMSFNDFHGRIAETTGNDSLLFTGEGLGPDGVADEPGDTTPDDGFVLVGGAANLASTADEQRSDFTRGGGAAENSLLLTAGDLIGASPFESAVFKDEPTLEVANALGLANSPVGNHEYDRGTEELRRISAATDGQNTDDVTACEGVTPGEDGCYENSEGDPFAGAGFPYLAANVVDRETREPMLPPYQIFELDGGQRMALIGVVTDTTPGIVTPGGVADVEFLDEAETVNRYTLELQAMGIQAIGALVHEGGSVEGRDFNGCDTLTGPIVDINADLVPAVDLVISAHTHSAYNCLLPDALGNERLVTQAGFYGRLLTDIRFTVDAVTGDVVRDDSYGATNVPVLRDNPDAEIQAIVDYWLAESAEARNQVVGSATADITSNASADRDTDQQPDRTGGAGDPPGRAVRQPGHRVPGSGRDAGQHPGRRGHLRGAVQRPAVRQHDQRHHADRGGDRRVARGAVPAGRSAREPADPGDVGGLLVLLRPDPGLRGPRGRLLDHARRRDDRPGSGLPDRGELLPHRRW</sequence>
<accession>A0A6L9W2R2</accession>